<dbReference type="EMBL" id="KQ947429">
    <property type="protein sequence ID" value="KUJ10311.1"/>
    <property type="molecule type" value="Genomic_DNA"/>
</dbReference>
<evidence type="ECO:0000313" key="2">
    <source>
        <dbReference type="EMBL" id="KUJ10311.1"/>
    </source>
</evidence>
<dbReference type="KEGG" id="psco:LY89DRAFT_740039"/>
<proteinExistence type="predicted"/>
<organism evidence="2 3">
    <name type="scientific">Mollisia scopiformis</name>
    <name type="common">Conifer needle endophyte fungus</name>
    <name type="synonym">Phialocephala scopiformis</name>
    <dbReference type="NCBI Taxonomy" id="149040"/>
    <lineage>
        <taxon>Eukaryota</taxon>
        <taxon>Fungi</taxon>
        <taxon>Dikarya</taxon>
        <taxon>Ascomycota</taxon>
        <taxon>Pezizomycotina</taxon>
        <taxon>Leotiomycetes</taxon>
        <taxon>Helotiales</taxon>
        <taxon>Mollisiaceae</taxon>
        <taxon>Mollisia</taxon>
    </lineage>
</organism>
<accession>A0A132BD65</accession>
<sequence>MQMISCIPYLPLPLTIFTFVSIILINVGGVNPNYTSSSSNYFVLEKNSAFNLVNWNYTITPLQSFGSYEYHLYLNRLCSFAKSQPPSYSLSPSIVSGNCINDRNTGEFEDGRHLYAPNALVGSLSPFRFSTVYLVVPFAFYILTAICAFFLMVCVIFGGKRLGRGGAIACTVISGLAMIFVIIASAAITGQMYHLKDQIENDTRRITALSSQTIGSQIGDTTDWTTTINHVSVGSVVLGLTWASAVAMMIEFFMWVWAAIAVRKESPNIAMKDEHRVQG</sequence>
<name>A0A132BD65_MOLSC</name>
<gene>
    <name evidence="2" type="ORF">LY89DRAFT_740039</name>
</gene>
<evidence type="ECO:0000256" key="1">
    <source>
        <dbReference type="SAM" id="Phobius"/>
    </source>
</evidence>
<reference evidence="2 3" key="1">
    <citation type="submission" date="2015-10" db="EMBL/GenBank/DDBJ databases">
        <title>Full genome of DAOMC 229536 Phialocephala scopiformis, a fungal endophyte of spruce producing the potent anti-insectan compound rugulosin.</title>
        <authorList>
            <consortium name="DOE Joint Genome Institute"/>
            <person name="Walker A.K."/>
            <person name="Frasz S.L."/>
            <person name="Seifert K.A."/>
            <person name="Miller J.D."/>
            <person name="Mondo S.J."/>
            <person name="Labutti K."/>
            <person name="Lipzen A."/>
            <person name="Dockter R."/>
            <person name="Kennedy M."/>
            <person name="Grigoriev I.V."/>
            <person name="Spatafora J.W."/>
        </authorList>
    </citation>
    <scope>NUCLEOTIDE SEQUENCE [LARGE SCALE GENOMIC DNA]</scope>
    <source>
        <strain evidence="2 3">CBS 120377</strain>
    </source>
</reference>
<protein>
    <submittedName>
        <fullName evidence="2">Uncharacterized protein</fullName>
    </submittedName>
</protein>
<feature type="transmembrane region" description="Helical" evidence="1">
    <location>
        <begin position="12"/>
        <end position="30"/>
    </location>
</feature>
<evidence type="ECO:0000313" key="3">
    <source>
        <dbReference type="Proteomes" id="UP000070700"/>
    </source>
</evidence>
<keyword evidence="1" id="KW-1133">Transmembrane helix</keyword>
<feature type="transmembrane region" description="Helical" evidence="1">
    <location>
        <begin position="240"/>
        <end position="262"/>
    </location>
</feature>
<dbReference type="RefSeq" id="XP_018064666.1">
    <property type="nucleotide sequence ID" value="XM_018220540.1"/>
</dbReference>
<dbReference type="InParanoid" id="A0A132BD65"/>
<feature type="transmembrane region" description="Helical" evidence="1">
    <location>
        <begin position="165"/>
        <end position="188"/>
    </location>
</feature>
<keyword evidence="1" id="KW-0812">Transmembrane</keyword>
<keyword evidence="1" id="KW-0472">Membrane</keyword>
<dbReference type="OrthoDB" id="3542627at2759"/>
<dbReference type="AlphaFoldDB" id="A0A132BD65"/>
<keyword evidence="3" id="KW-1185">Reference proteome</keyword>
<dbReference type="GeneID" id="28830266"/>
<dbReference type="Proteomes" id="UP000070700">
    <property type="component" value="Unassembled WGS sequence"/>
</dbReference>
<feature type="transmembrane region" description="Helical" evidence="1">
    <location>
        <begin position="132"/>
        <end position="158"/>
    </location>
</feature>